<gene>
    <name evidence="3" type="ORF">VKT23_010860</name>
</gene>
<feature type="transmembrane region" description="Helical" evidence="1">
    <location>
        <begin position="119"/>
        <end position="141"/>
    </location>
</feature>
<dbReference type="Proteomes" id="UP001498398">
    <property type="component" value="Unassembled WGS sequence"/>
</dbReference>
<sequence length="267" mass="29320">MEFVQTIIVTNDAFHTYASGFGDYEALSSMHLNWFSVPVMSGLAFTATVAGLLTGVYAKKAGEITNLHQVSISVAIGIYCGFSALCDVFIAICMTYILSKNAKNSFRKTKLLLTRLIRITIETGSITAIVASLTLILVISFPDQTYYTTPSLIIPKLYANTLLVILNSRFRIVGGRDDEDYSNMTSIEFRLSQPAQDNGRTSRNSGVVLDLQRVDSLPQPLQGTPLYDKISPENTSHLSKSHFSQAGSEALSMQTQLRVVRDAEQTA</sequence>
<keyword evidence="4" id="KW-1185">Reference proteome</keyword>
<reference evidence="3 4" key="1">
    <citation type="submission" date="2024-01" db="EMBL/GenBank/DDBJ databases">
        <title>A draft genome for the cacao thread blight pathogen Marasmiellus scandens.</title>
        <authorList>
            <person name="Baruah I.K."/>
            <person name="Leung J."/>
            <person name="Bukari Y."/>
            <person name="Amoako-Attah I."/>
            <person name="Meinhardt L.W."/>
            <person name="Bailey B.A."/>
            <person name="Cohen S.P."/>
        </authorList>
    </citation>
    <scope>NUCLEOTIDE SEQUENCE [LARGE SCALE GENOMIC DNA]</scope>
    <source>
        <strain evidence="3 4">GH-19</strain>
    </source>
</reference>
<dbReference type="PANTHER" id="PTHR40465">
    <property type="entry name" value="CHROMOSOME 1, WHOLE GENOME SHOTGUN SEQUENCE"/>
    <property type="match status" value="1"/>
</dbReference>
<organism evidence="3 4">
    <name type="scientific">Marasmiellus scandens</name>
    <dbReference type="NCBI Taxonomy" id="2682957"/>
    <lineage>
        <taxon>Eukaryota</taxon>
        <taxon>Fungi</taxon>
        <taxon>Dikarya</taxon>
        <taxon>Basidiomycota</taxon>
        <taxon>Agaricomycotina</taxon>
        <taxon>Agaricomycetes</taxon>
        <taxon>Agaricomycetidae</taxon>
        <taxon>Agaricales</taxon>
        <taxon>Marasmiineae</taxon>
        <taxon>Omphalotaceae</taxon>
        <taxon>Marasmiellus</taxon>
    </lineage>
</organism>
<evidence type="ECO:0000259" key="2">
    <source>
        <dbReference type="Pfam" id="PF20152"/>
    </source>
</evidence>
<dbReference type="PANTHER" id="PTHR40465:SF1">
    <property type="entry name" value="DUF6534 DOMAIN-CONTAINING PROTEIN"/>
    <property type="match status" value="1"/>
</dbReference>
<keyword evidence="1" id="KW-0812">Transmembrane</keyword>
<evidence type="ECO:0000313" key="3">
    <source>
        <dbReference type="EMBL" id="KAK7455826.1"/>
    </source>
</evidence>
<dbReference type="EMBL" id="JBANRG010000022">
    <property type="protein sequence ID" value="KAK7455826.1"/>
    <property type="molecule type" value="Genomic_DNA"/>
</dbReference>
<dbReference type="InterPro" id="IPR045339">
    <property type="entry name" value="DUF6534"/>
</dbReference>
<feature type="transmembrane region" description="Helical" evidence="1">
    <location>
        <begin position="147"/>
        <end position="166"/>
    </location>
</feature>
<evidence type="ECO:0000256" key="1">
    <source>
        <dbReference type="SAM" id="Phobius"/>
    </source>
</evidence>
<feature type="domain" description="DUF6534" evidence="2">
    <location>
        <begin position="83"/>
        <end position="170"/>
    </location>
</feature>
<accession>A0ABR1JB20</accession>
<proteinExistence type="predicted"/>
<comment type="caution">
    <text evidence="3">The sequence shown here is derived from an EMBL/GenBank/DDBJ whole genome shotgun (WGS) entry which is preliminary data.</text>
</comment>
<feature type="transmembrane region" description="Helical" evidence="1">
    <location>
        <begin position="70"/>
        <end position="98"/>
    </location>
</feature>
<feature type="transmembrane region" description="Helical" evidence="1">
    <location>
        <begin position="34"/>
        <end position="58"/>
    </location>
</feature>
<evidence type="ECO:0000313" key="4">
    <source>
        <dbReference type="Proteomes" id="UP001498398"/>
    </source>
</evidence>
<protein>
    <recommendedName>
        <fullName evidence="2">DUF6534 domain-containing protein</fullName>
    </recommendedName>
</protein>
<keyword evidence="1" id="KW-0472">Membrane</keyword>
<keyword evidence="1" id="KW-1133">Transmembrane helix</keyword>
<name>A0ABR1JB20_9AGAR</name>
<dbReference type="Pfam" id="PF20152">
    <property type="entry name" value="DUF6534"/>
    <property type="match status" value="1"/>
</dbReference>